<evidence type="ECO:0000313" key="2">
    <source>
        <dbReference type="Proteomes" id="UP000321947"/>
    </source>
</evidence>
<reference evidence="1 2" key="1">
    <citation type="submission" date="2019-08" db="EMBL/GenBank/DDBJ databases">
        <title>Draft genome sequences of two oriental melons (Cucumis melo L. var makuwa).</title>
        <authorList>
            <person name="Kwon S.-Y."/>
        </authorList>
    </citation>
    <scope>NUCLEOTIDE SEQUENCE [LARGE SCALE GENOMIC DNA]</scope>
    <source>
        <strain evidence="2">cv. Chang Bougi</strain>
        <tissue evidence="1">Leaf</tissue>
    </source>
</reference>
<accession>A0A5D3C5U8</accession>
<protein>
    <submittedName>
        <fullName evidence="1">Uncharacterized protein</fullName>
    </submittedName>
</protein>
<name>A0A5D3C5U8_CUCMM</name>
<gene>
    <name evidence="1" type="ORF">E5676_scaffold1572G00180</name>
</gene>
<dbReference type="Proteomes" id="UP000321947">
    <property type="component" value="Unassembled WGS sequence"/>
</dbReference>
<dbReference type="AlphaFoldDB" id="A0A5D3C5U8"/>
<proteinExistence type="predicted"/>
<comment type="caution">
    <text evidence="1">The sequence shown here is derived from an EMBL/GenBank/DDBJ whole genome shotgun (WGS) entry which is preliminary data.</text>
</comment>
<dbReference type="EMBL" id="SSTD01013473">
    <property type="protein sequence ID" value="TYK06538.1"/>
    <property type="molecule type" value="Genomic_DNA"/>
</dbReference>
<organism evidence="1 2">
    <name type="scientific">Cucumis melo var. makuwa</name>
    <name type="common">Oriental melon</name>
    <dbReference type="NCBI Taxonomy" id="1194695"/>
    <lineage>
        <taxon>Eukaryota</taxon>
        <taxon>Viridiplantae</taxon>
        <taxon>Streptophyta</taxon>
        <taxon>Embryophyta</taxon>
        <taxon>Tracheophyta</taxon>
        <taxon>Spermatophyta</taxon>
        <taxon>Magnoliopsida</taxon>
        <taxon>eudicotyledons</taxon>
        <taxon>Gunneridae</taxon>
        <taxon>Pentapetalae</taxon>
        <taxon>rosids</taxon>
        <taxon>fabids</taxon>
        <taxon>Cucurbitales</taxon>
        <taxon>Cucurbitaceae</taxon>
        <taxon>Benincaseae</taxon>
        <taxon>Cucumis</taxon>
    </lineage>
</organism>
<evidence type="ECO:0000313" key="1">
    <source>
        <dbReference type="EMBL" id="TYK06538.1"/>
    </source>
</evidence>
<sequence>MTELSRPPSGRQCLVLRCTHSCYENEMRHQLDSRLRLLRTRTSLMVEHSLAKAEVEGSSPSFCSCLCPVVLTSRVHEAPLRKRGIGTLSLWPPNTLVETKSTSRHREEISSLGPLAFPINLHSNSIKSSFFNISAAQEVGLVARPPPHFRVDSRRREGQAEPHLEVGGFDFKKIDMGLESDLLTESACYDPCLDESGVPAPPCLSDPLLLSVLENLTTPEKARSGATKMKLVGTCLLLIIKGLAVDPTLYKRPVNPGCLTLSYLAAVGTPSKGPLSSDNGTEALRNQTSTLGILLSQRLQDQDSELERTPSLLSVEPLFIEAVERLRRRLGSTERELDLNGLLSSHYLNGKRDPHIQNVQGDGLHILAYGVTLASLSSFENVVAYLVETVDLAIPLSFVVTPESAREVMRSDLVMNN</sequence>